<accession>A0A067M163</accession>
<feature type="compositionally biased region" description="Polar residues" evidence="1">
    <location>
        <begin position="125"/>
        <end position="134"/>
    </location>
</feature>
<evidence type="ECO:0000256" key="1">
    <source>
        <dbReference type="SAM" id="MobiDB-lite"/>
    </source>
</evidence>
<dbReference type="EMBL" id="KL198222">
    <property type="protein sequence ID" value="KDQ05622.1"/>
    <property type="molecule type" value="Genomic_DNA"/>
</dbReference>
<feature type="compositionally biased region" description="Polar residues" evidence="1">
    <location>
        <begin position="188"/>
        <end position="210"/>
    </location>
</feature>
<gene>
    <name evidence="2" type="ORF">BOTBODRAFT_60887</name>
</gene>
<organism evidence="2 3">
    <name type="scientific">Botryobasidium botryosum (strain FD-172 SS1)</name>
    <dbReference type="NCBI Taxonomy" id="930990"/>
    <lineage>
        <taxon>Eukaryota</taxon>
        <taxon>Fungi</taxon>
        <taxon>Dikarya</taxon>
        <taxon>Basidiomycota</taxon>
        <taxon>Agaricomycotina</taxon>
        <taxon>Agaricomycetes</taxon>
        <taxon>Cantharellales</taxon>
        <taxon>Botryobasidiaceae</taxon>
        <taxon>Botryobasidium</taxon>
    </lineage>
</organism>
<proteinExistence type="predicted"/>
<keyword evidence="3" id="KW-1185">Reference proteome</keyword>
<feature type="region of interest" description="Disordered" evidence="1">
    <location>
        <begin position="124"/>
        <end position="242"/>
    </location>
</feature>
<feature type="compositionally biased region" description="Polar residues" evidence="1">
    <location>
        <begin position="226"/>
        <end position="235"/>
    </location>
</feature>
<name>A0A067M163_BOTB1</name>
<dbReference type="InParanoid" id="A0A067M163"/>
<protein>
    <submittedName>
        <fullName evidence="2">Uncharacterized protein</fullName>
    </submittedName>
</protein>
<reference evidence="3" key="1">
    <citation type="journal article" date="2014" name="Proc. Natl. Acad. Sci. U.S.A.">
        <title>Extensive sampling of basidiomycete genomes demonstrates inadequacy of the white-rot/brown-rot paradigm for wood decay fungi.</title>
        <authorList>
            <person name="Riley R."/>
            <person name="Salamov A.A."/>
            <person name="Brown D.W."/>
            <person name="Nagy L.G."/>
            <person name="Floudas D."/>
            <person name="Held B.W."/>
            <person name="Levasseur A."/>
            <person name="Lombard V."/>
            <person name="Morin E."/>
            <person name="Otillar R."/>
            <person name="Lindquist E.A."/>
            <person name="Sun H."/>
            <person name="LaButti K.M."/>
            <person name="Schmutz J."/>
            <person name="Jabbour D."/>
            <person name="Luo H."/>
            <person name="Baker S.E."/>
            <person name="Pisabarro A.G."/>
            <person name="Walton J.D."/>
            <person name="Blanchette R.A."/>
            <person name="Henrissat B."/>
            <person name="Martin F."/>
            <person name="Cullen D."/>
            <person name="Hibbett D.S."/>
            <person name="Grigoriev I.V."/>
        </authorList>
    </citation>
    <scope>NUCLEOTIDE SEQUENCE [LARGE SCALE GENOMIC DNA]</scope>
    <source>
        <strain evidence="3">FD-172 SS1</strain>
    </source>
</reference>
<evidence type="ECO:0000313" key="2">
    <source>
        <dbReference type="EMBL" id="KDQ05622.1"/>
    </source>
</evidence>
<dbReference type="AlphaFoldDB" id="A0A067M163"/>
<dbReference type="HOGENOM" id="CLU_1147014_0_0_1"/>
<evidence type="ECO:0000313" key="3">
    <source>
        <dbReference type="Proteomes" id="UP000027195"/>
    </source>
</evidence>
<feature type="region of interest" description="Disordered" evidence="1">
    <location>
        <begin position="57"/>
        <end position="105"/>
    </location>
</feature>
<sequence length="242" mass="26259">MTTGRINQVTIVSYTPAHTGHRVVATGAPGGPFAAGRFCHEAFSSFWVRLLPGKAGPEANRSDGSKPPQISPGPTNFRGTLCLPLARETPPPQGEDCQKTSSARGAARSRRISKWFYIAFRFDPSASNPHPSSQRDTRHKRTMPDKNQAPDRFAQGITPHGTNPPGRGQATPHNTYLHQEDTGKHLFSPSQASNSSTPQVQRSRRVNGSIQGWPAVPPRARRGNRHTNVTATTIDESPYGGV</sequence>
<dbReference type="Proteomes" id="UP000027195">
    <property type="component" value="Unassembled WGS sequence"/>
</dbReference>